<gene>
    <name evidence="1" type="ORF">O6H91_01G114700</name>
</gene>
<comment type="caution">
    <text evidence="1">The sequence shown here is derived from an EMBL/GenBank/DDBJ whole genome shotgun (WGS) entry which is preliminary data.</text>
</comment>
<reference evidence="2" key="1">
    <citation type="journal article" date="2024" name="Proc. Natl. Acad. Sci. U.S.A.">
        <title>Extraordinary preservation of gene collinearity over three hundred million years revealed in homosporous lycophytes.</title>
        <authorList>
            <person name="Li C."/>
            <person name="Wickell D."/>
            <person name="Kuo L.Y."/>
            <person name="Chen X."/>
            <person name="Nie B."/>
            <person name="Liao X."/>
            <person name="Peng D."/>
            <person name="Ji J."/>
            <person name="Jenkins J."/>
            <person name="Williams M."/>
            <person name="Shu S."/>
            <person name="Plott C."/>
            <person name="Barry K."/>
            <person name="Rajasekar S."/>
            <person name="Grimwood J."/>
            <person name="Han X."/>
            <person name="Sun S."/>
            <person name="Hou Z."/>
            <person name="He W."/>
            <person name="Dai G."/>
            <person name="Sun C."/>
            <person name="Schmutz J."/>
            <person name="Leebens-Mack J.H."/>
            <person name="Li F.W."/>
            <person name="Wang L."/>
        </authorList>
    </citation>
    <scope>NUCLEOTIDE SEQUENCE [LARGE SCALE GENOMIC DNA]</scope>
    <source>
        <strain evidence="2">cv. PW_Plant_1</strain>
    </source>
</reference>
<accession>A0ACC2EV04</accession>
<keyword evidence="2" id="KW-1185">Reference proteome</keyword>
<dbReference type="EMBL" id="CM055092">
    <property type="protein sequence ID" value="KAJ7570313.1"/>
    <property type="molecule type" value="Genomic_DNA"/>
</dbReference>
<name>A0ACC2EV04_DIPCM</name>
<protein>
    <submittedName>
        <fullName evidence="1">Uncharacterized protein</fullName>
    </submittedName>
</protein>
<evidence type="ECO:0000313" key="1">
    <source>
        <dbReference type="EMBL" id="KAJ7570313.1"/>
    </source>
</evidence>
<organism evidence="1 2">
    <name type="scientific">Diphasiastrum complanatum</name>
    <name type="common">Issler's clubmoss</name>
    <name type="synonym">Lycopodium complanatum</name>
    <dbReference type="NCBI Taxonomy" id="34168"/>
    <lineage>
        <taxon>Eukaryota</taxon>
        <taxon>Viridiplantae</taxon>
        <taxon>Streptophyta</taxon>
        <taxon>Embryophyta</taxon>
        <taxon>Tracheophyta</taxon>
        <taxon>Lycopodiopsida</taxon>
        <taxon>Lycopodiales</taxon>
        <taxon>Lycopodiaceae</taxon>
        <taxon>Lycopodioideae</taxon>
        <taxon>Diphasiastrum</taxon>
    </lineage>
</organism>
<evidence type="ECO:0000313" key="2">
    <source>
        <dbReference type="Proteomes" id="UP001162992"/>
    </source>
</evidence>
<proteinExistence type="predicted"/>
<dbReference type="Proteomes" id="UP001162992">
    <property type="component" value="Chromosome 1"/>
</dbReference>
<sequence length="400" mass="43511">MELLLLASSFRVFRVGINLCLHDVRKISAYRQVKMKFQSTICCAAKKSVWVQTKNKDVMIASVEGGWSTFVFAPDDAQLMKEWASIARIDPLVLKDNQFLNVDSKQIGILRHVSSGNELQDLKSLDGQTEVVVMNALDWQVIPAEGMVAAFQGSKTSVFAIAKTATEAKVFLEALEKGTDGVILETQDPEEVFALKAYFTSRNERGIALAEATITRIEHVGMGDRVCVDLCCLLAPGEGLLVGSFARGLFLVHSECLESEYVESRPFRVNAGPVHAYVAIPSGRTAYLSELRSGVDVLVVNAYGETRTATVGRVKVESRSLVLIEAEVTSECKSSLLLQNAETVSLVSPPSADLRLCVGGKNRPLAIPVSKLQIGSKVLLSIQAGARHTGLQIQESINEK</sequence>